<keyword evidence="5" id="KW-1133">Transmembrane helix</keyword>
<dbReference type="Gene3D" id="2.130.10.10">
    <property type="entry name" value="YVTN repeat-like/Quinoprotein amine dehydrogenase"/>
    <property type="match status" value="2"/>
</dbReference>
<name>A0A174LZT4_BACT4</name>
<keyword evidence="5" id="KW-0472">Membrane</keyword>
<keyword evidence="1" id="KW-0597">Phosphoprotein</keyword>
<evidence type="ECO:0000256" key="1">
    <source>
        <dbReference type="ARBA" id="ARBA00022553"/>
    </source>
</evidence>
<dbReference type="EMBL" id="CZBI01000001">
    <property type="protein sequence ID" value="CUP29744.1"/>
    <property type="molecule type" value="Genomic_DNA"/>
</dbReference>
<dbReference type="Pfam" id="PF07494">
    <property type="entry name" value="Reg_prop"/>
    <property type="match status" value="2"/>
</dbReference>
<dbReference type="InterPro" id="IPR011123">
    <property type="entry name" value="Y_Y_Y"/>
</dbReference>
<dbReference type="InterPro" id="IPR018060">
    <property type="entry name" value="HTH_AraC"/>
</dbReference>
<keyword evidence="3" id="KW-0238">DNA-binding</keyword>
<evidence type="ECO:0000256" key="5">
    <source>
        <dbReference type="SAM" id="Phobius"/>
    </source>
</evidence>
<feature type="transmembrane region" description="Helical" evidence="5">
    <location>
        <begin position="775"/>
        <end position="794"/>
    </location>
</feature>
<dbReference type="AlphaFoldDB" id="A0A174LZT4"/>
<evidence type="ECO:0000256" key="4">
    <source>
        <dbReference type="ARBA" id="ARBA00023163"/>
    </source>
</evidence>
<dbReference type="Gene3D" id="2.60.40.10">
    <property type="entry name" value="Immunoglobulins"/>
    <property type="match status" value="1"/>
</dbReference>
<dbReference type="GO" id="GO:0000155">
    <property type="term" value="F:phosphorelay sensor kinase activity"/>
    <property type="evidence" value="ECO:0007669"/>
    <property type="project" value="TreeGrafter"/>
</dbReference>
<evidence type="ECO:0000313" key="8">
    <source>
        <dbReference type="Proteomes" id="UP000095541"/>
    </source>
</evidence>
<evidence type="ECO:0000259" key="6">
    <source>
        <dbReference type="PROSITE" id="PS01124"/>
    </source>
</evidence>
<keyword evidence="4" id="KW-0804">Transcription</keyword>
<protein>
    <submittedName>
        <fullName evidence="7">Putative two-component system sensor histidine kinase/response regulator fusion protein</fullName>
    </submittedName>
</protein>
<dbReference type="InterPro" id="IPR018062">
    <property type="entry name" value="HTH_AraC-typ_CS"/>
</dbReference>
<dbReference type="SMART" id="SM00342">
    <property type="entry name" value="HTH_ARAC"/>
    <property type="match status" value="1"/>
</dbReference>
<dbReference type="RefSeq" id="WP_055216450.1">
    <property type="nucleotide sequence ID" value="NZ_CZBI01000001.1"/>
</dbReference>
<dbReference type="InterPro" id="IPR013783">
    <property type="entry name" value="Ig-like_fold"/>
</dbReference>
<dbReference type="PROSITE" id="PS00041">
    <property type="entry name" value="HTH_ARAC_FAMILY_1"/>
    <property type="match status" value="1"/>
</dbReference>
<feature type="domain" description="HTH araC/xylS-type" evidence="6">
    <location>
        <begin position="881"/>
        <end position="980"/>
    </location>
</feature>
<evidence type="ECO:0000313" key="7">
    <source>
        <dbReference type="EMBL" id="CUP29744.1"/>
    </source>
</evidence>
<dbReference type="PANTHER" id="PTHR43547">
    <property type="entry name" value="TWO-COMPONENT HISTIDINE KINASE"/>
    <property type="match status" value="1"/>
</dbReference>
<dbReference type="InterPro" id="IPR011047">
    <property type="entry name" value="Quinoprotein_ADH-like_sf"/>
</dbReference>
<gene>
    <name evidence="7" type="primary">cfaD</name>
    <name evidence="7" type="ORF">ERS852557_00141</name>
</gene>
<dbReference type="SUPFAM" id="SSF46689">
    <property type="entry name" value="Homeodomain-like"/>
    <property type="match status" value="1"/>
</dbReference>
<evidence type="ECO:0000256" key="2">
    <source>
        <dbReference type="ARBA" id="ARBA00023015"/>
    </source>
</evidence>
<dbReference type="Gene3D" id="1.10.10.60">
    <property type="entry name" value="Homeodomain-like"/>
    <property type="match status" value="1"/>
</dbReference>
<dbReference type="SUPFAM" id="SSF50998">
    <property type="entry name" value="Quinoprotein alcohol dehydrogenase-like"/>
    <property type="match status" value="1"/>
</dbReference>
<dbReference type="Pfam" id="PF07495">
    <property type="entry name" value="Y_Y_Y"/>
    <property type="match status" value="1"/>
</dbReference>
<dbReference type="SUPFAM" id="SSF63829">
    <property type="entry name" value="Calcium-dependent phosphotriesterase"/>
    <property type="match status" value="1"/>
</dbReference>
<evidence type="ECO:0000256" key="3">
    <source>
        <dbReference type="ARBA" id="ARBA00023125"/>
    </source>
</evidence>
<keyword evidence="7" id="KW-0418">Kinase</keyword>
<reference evidence="7 8" key="1">
    <citation type="submission" date="2015-09" db="EMBL/GenBank/DDBJ databases">
        <authorList>
            <consortium name="Pathogen Informatics"/>
        </authorList>
    </citation>
    <scope>NUCLEOTIDE SEQUENCE [LARGE SCALE GENOMIC DNA]</scope>
    <source>
        <strain evidence="7 8">2789STDY5834945</strain>
    </source>
</reference>
<dbReference type="PANTHER" id="PTHR43547:SF2">
    <property type="entry name" value="HYBRID SIGNAL TRANSDUCTION HISTIDINE KINASE C"/>
    <property type="match status" value="1"/>
</dbReference>
<keyword evidence="2" id="KW-0805">Transcription regulation</keyword>
<keyword evidence="5" id="KW-0812">Transmembrane</keyword>
<dbReference type="InterPro" id="IPR011110">
    <property type="entry name" value="Reg_prop"/>
</dbReference>
<dbReference type="PROSITE" id="PS01124">
    <property type="entry name" value="HTH_ARAC_FAMILY_2"/>
    <property type="match status" value="1"/>
</dbReference>
<dbReference type="Pfam" id="PF12833">
    <property type="entry name" value="HTH_18"/>
    <property type="match status" value="1"/>
</dbReference>
<dbReference type="Proteomes" id="UP000095541">
    <property type="component" value="Unassembled WGS sequence"/>
</dbReference>
<keyword evidence="7" id="KW-0808">Transferase</keyword>
<dbReference type="InterPro" id="IPR009057">
    <property type="entry name" value="Homeodomain-like_sf"/>
</dbReference>
<dbReference type="GO" id="GO:0043565">
    <property type="term" value="F:sequence-specific DNA binding"/>
    <property type="evidence" value="ECO:0007669"/>
    <property type="project" value="InterPro"/>
</dbReference>
<proteinExistence type="predicted"/>
<accession>A0A174LZT4</accession>
<organism evidence="7 8">
    <name type="scientific">Bacteroides thetaiotaomicron</name>
    <dbReference type="NCBI Taxonomy" id="818"/>
    <lineage>
        <taxon>Bacteria</taxon>
        <taxon>Pseudomonadati</taxon>
        <taxon>Bacteroidota</taxon>
        <taxon>Bacteroidia</taxon>
        <taxon>Bacteroidales</taxon>
        <taxon>Bacteroidaceae</taxon>
        <taxon>Bacteroides</taxon>
    </lineage>
</organism>
<dbReference type="InterPro" id="IPR015943">
    <property type="entry name" value="WD40/YVTN_repeat-like_dom_sf"/>
</dbReference>
<sequence>MKVMKLYPLLILGLLLENLNCKAISPFYTNHTNFKQLTIQDGLKDNTVLSIHKDAKGIMWLGTSTGLSKYDGNRFTNYTLDQYFSMNVRKIEEDSRHILYLQTNDWITYMDCEDENTGRLHTLVKNKDYQITDFLLLNDSTLFACDNQTLSSFKIILDQNGHPLSKLEQIYPFEMAKGERFMKFGISSNHKEIYLVTNSARVLLLEISTGRILKQKRLLTTKHEFGASSVVCHNGKLFISSMLHGIFIMDTSLENLSHIANQQNIFPTHLSHNDVYSITPISDSSIIATTWYGYTMLLTDNITPSGWTTEIRTSEPTWQSLNFEARMISSYYDPHGFLWIGTHGGGVLVSDWKWNFIKQYNFKEDNEVESIIIDDDKRIYLSTYEQGIFYTPPLYDIKDFSLRELSQTDRKTVLCSMKDGEGNIWFGHKNGMLVFYSPQKKEVQKYNVTDNPINVLFTDSKKNFWIGTENGLFLYDYNKKEKKEVKLNQAVNCVFDIDEDNEGNLWIATSLGLLKLNYTNNKQHIQHFPTDKHTYTAQTVLTAKDGTVYVGYQNGLGIVPHGNMTVKQVFTTMDGLGSNWINCLLEDKQGYIWIGTNSGFSCYDKSINQFYNYYASGSSRSVAFWGDMLCWGGNKHLLFFSPQQAINTFKANSKNPIIITGIEANNKPLIPGKHVNGQMILTKTAEYTNYISLSHKNRDFALSFSNSPDLATSKYVYRLVPYQNEWIECNTKDKISYANLLPGNYVFEIKNPKAVKEEEVTSLKINIQPHWTQTWMFRFFILLIIIGCIYYSIFTIKKKHQRDQLIAELEHGIAIYKLQHQQADQLSHIQERETIDNKGNENNYLSVEKDRLLSDYLEPPVSQQSNIDSEFKQSNECIFMKKVINIIEDNIANENFNVKILADALCMSQPTLYRKVKEHFHLTVTELIRKMRMNKAASLLAMRKYSILEITEMVGYNDYETFRKHFKSQFGVSASKYVNCEILKG</sequence>
<dbReference type="GO" id="GO:0003700">
    <property type="term" value="F:DNA-binding transcription factor activity"/>
    <property type="evidence" value="ECO:0007669"/>
    <property type="project" value="InterPro"/>
</dbReference>